<accession>A0A6M7WE17</accession>
<evidence type="ECO:0000313" key="1">
    <source>
        <dbReference type="EMBL" id="QKD02040.1"/>
    </source>
</evidence>
<proteinExistence type="predicted"/>
<dbReference type="Proteomes" id="UP000503017">
    <property type="component" value="Chromosome"/>
</dbReference>
<dbReference type="Pfam" id="PF13602">
    <property type="entry name" value="ADH_zinc_N_2"/>
    <property type="match status" value="1"/>
</dbReference>
<name>A0A6M7WE17_RHILI</name>
<reference evidence="1 2" key="1">
    <citation type="submission" date="2018-10" db="EMBL/GenBank/DDBJ databases">
        <authorList>
            <person name="Perry B.J."/>
            <person name="Sullivan J.T."/>
            <person name="Murphy R.J.T."/>
            <person name="Ramsay J.P."/>
            <person name="Ronson C.W."/>
        </authorList>
    </citation>
    <scope>NUCLEOTIDE SEQUENCE [LARGE SCALE GENOMIC DNA]</scope>
    <source>
        <strain evidence="1 2">R88b</strain>
    </source>
</reference>
<dbReference type="RefSeq" id="WP_027030897.1">
    <property type="nucleotide sequence ID" value="NZ_CP033367.1"/>
</dbReference>
<evidence type="ECO:0000313" key="2">
    <source>
        <dbReference type="Proteomes" id="UP000503017"/>
    </source>
</evidence>
<dbReference type="EMBL" id="CP033367">
    <property type="protein sequence ID" value="QKD02040.1"/>
    <property type="molecule type" value="Genomic_DNA"/>
</dbReference>
<evidence type="ECO:0008006" key="3">
    <source>
        <dbReference type="Google" id="ProtNLM"/>
    </source>
</evidence>
<protein>
    <recommendedName>
        <fullName evidence="3">Alcohol dehydrogenase-like C-terminal domain-containing protein</fullName>
    </recommendedName>
</protein>
<sequence>MATGMSNACNGAEGAILREIATLAETGKVRPLIDPARSGLEQRSDTFRHLESDKALGRGVVDLM</sequence>
<dbReference type="AlphaFoldDB" id="A0A6M7WE17"/>
<organism evidence="1 2">
    <name type="scientific">Mesorhizobium loti R88b</name>
    <dbReference type="NCBI Taxonomy" id="935548"/>
    <lineage>
        <taxon>Bacteria</taxon>
        <taxon>Pseudomonadati</taxon>
        <taxon>Pseudomonadota</taxon>
        <taxon>Alphaproteobacteria</taxon>
        <taxon>Hyphomicrobiales</taxon>
        <taxon>Phyllobacteriaceae</taxon>
        <taxon>Mesorhizobium</taxon>
    </lineage>
</organism>
<gene>
    <name evidence="1" type="ORF">EB235_11440</name>
</gene>